<organism evidence="4 5">
    <name type="scientific">Roseateles amylovorans</name>
    <dbReference type="NCBI Taxonomy" id="2978473"/>
    <lineage>
        <taxon>Bacteria</taxon>
        <taxon>Pseudomonadati</taxon>
        <taxon>Pseudomonadota</taxon>
        <taxon>Betaproteobacteria</taxon>
        <taxon>Burkholderiales</taxon>
        <taxon>Sphaerotilaceae</taxon>
        <taxon>Roseateles</taxon>
    </lineage>
</organism>
<evidence type="ECO:0000313" key="4">
    <source>
        <dbReference type="EMBL" id="UXH78297.1"/>
    </source>
</evidence>
<dbReference type="Gene3D" id="2.30.330.10">
    <property type="entry name" value="SpoA-like"/>
    <property type="match status" value="1"/>
</dbReference>
<reference evidence="4" key="1">
    <citation type="submission" date="2022-10" db="EMBL/GenBank/DDBJ databases">
        <title>Characterization and whole genome sequencing of a new Roseateles species, isolated from fresh water.</title>
        <authorList>
            <person name="Guliayeva D.Y."/>
            <person name="Akhremchuk A.E."/>
            <person name="Sikolenko M.A."/>
            <person name="Valentovich L.N."/>
            <person name="Sidarenka A.V."/>
        </authorList>
    </citation>
    <scope>NUCLEOTIDE SEQUENCE</scope>
    <source>
        <strain evidence="4">BIM B-1768</strain>
    </source>
</reference>
<dbReference type="InterPro" id="IPR036429">
    <property type="entry name" value="SpoA-like_sf"/>
</dbReference>
<dbReference type="PANTHER" id="PTHR30034">
    <property type="entry name" value="FLAGELLAR MOTOR SWITCH PROTEIN FLIM"/>
    <property type="match status" value="1"/>
</dbReference>
<dbReference type="SUPFAM" id="SSF101801">
    <property type="entry name" value="Surface presentation of antigens (SPOA)"/>
    <property type="match status" value="1"/>
</dbReference>
<evidence type="ECO:0000259" key="3">
    <source>
        <dbReference type="Pfam" id="PF01052"/>
    </source>
</evidence>
<dbReference type="NCBIfam" id="TIGR02551">
    <property type="entry name" value="SpaO_YscQ"/>
    <property type="match status" value="1"/>
</dbReference>
<name>A0ABY6AZB1_9BURK</name>
<dbReference type="PANTHER" id="PTHR30034:SF6">
    <property type="entry name" value="YOP PROTEINS TRANSLOCATION PROTEIN Q"/>
    <property type="match status" value="1"/>
</dbReference>
<keyword evidence="5" id="KW-1185">Reference proteome</keyword>
<keyword evidence="2" id="KW-0843">Virulence</keyword>
<sequence length="332" mass="35120">MTRPSPPAAPLTGRLPASTPGQALLSRLAFDARFSRWLSETLRHPSVSVSRRASGGRWRLSCDSDHGRFSLAVDIADWPALQLAVAMDDAADACAVLTVLLAPWAEALAPALGTVRVAAVAPIDGPSPEVAVVSFGDLRIGWHDADADLLDRLSLLCLRPGVTDIQPFAALPLRSRLRLLARSLPRAVLQSLRIGDVVLAGDQAPLLLCGVGRTLQARVHIHPKEFTVHVAESPYVAEDPGVPDAPAASASTLDELQLPVAFELDTARVSLADLANMAPGYAVELDVPLAEAAVRLICHGQTLGHGQLIAIGDRLGVRITRLEFVHDAAVAS</sequence>
<dbReference type="InterPro" id="IPR013385">
    <property type="entry name" value="T3SS_SpaO/YscQ/SpaO"/>
</dbReference>
<protein>
    <submittedName>
        <fullName evidence="4">Type III secretion system cytoplasmic ring protein SctQ</fullName>
    </submittedName>
</protein>
<feature type="domain" description="Flagellar motor switch protein FliN-like C-terminal" evidence="3">
    <location>
        <begin position="253"/>
        <end position="322"/>
    </location>
</feature>
<dbReference type="RefSeq" id="WP_261758082.1">
    <property type="nucleotide sequence ID" value="NZ_CP104562.2"/>
</dbReference>
<dbReference type="PRINTS" id="PR01339">
    <property type="entry name" value="TYPE3OMOPROT"/>
</dbReference>
<comment type="similarity">
    <text evidence="1">Belongs to the FliN/MopA/SpaO family.</text>
</comment>
<dbReference type="InterPro" id="IPR003283">
    <property type="entry name" value="T3SS_OMP_SpaO"/>
</dbReference>
<dbReference type="Pfam" id="PF01052">
    <property type="entry name" value="FliMN_C"/>
    <property type="match status" value="1"/>
</dbReference>
<dbReference type="InterPro" id="IPR001543">
    <property type="entry name" value="FliN-like_C"/>
</dbReference>
<evidence type="ECO:0000256" key="1">
    <source>
        <dbReference type="ARBA" id="ARBA00009226"/>
    </source>
</evidence>
<proteinExistence type="inferred from homology"/>
<dbReference type="Proteomes" id="UP001064933">
    <property type="component" value="Chromosome"/>
</dbReference>
<dbReference type="EMBL" id="CP104562">
    <property type="protein sequence ID" value="UXH78297.1"/>
    <property type="molecule type" value="Genomic_DNA"/>
</dbReference>
<accession>A0ABY6AZB1</accession>
<gene>
    <name evidence="4" type="primary">sctQ</name>
    <name evidence="4" type="ORF">N4261_25670</name>
</gene>
<evidence type="ECO:0000256" key="2">
    <source>
        <dbReference type="ARBA" id="ARBA00023026"/>
    </source>
</evidence>
<evidence type="ECO:0000313" key="5">
    <source>
        <dbReference type="Proteomes" id="UP001064933"/>
    </source>
</evidence>